<keyword evidence="9 13" id="KW-0472">Membrane</keyword>
<evidence type="ECO:0000256" key="11">
    <source>
        <dbReference type="ARBA" id="ARBA00023180"/>
    </source>
</evidence>
<dbReference type="GO" id="GO:0000139">
    <property type="term" value="C:Golgi membrane"/>
    <property type="evidence" value="ECO:0007669"/>
    <property type="project" value="UniProtKB-SubCell"/>
</dbReference>
<accession>A0A8D8PRJ3</accession>
<keyword evidence="11" id="KW-0325">Glycoprotein</keyword>
<evidence type="ECO:0000256" key="13">
    <source>
        <dbReference type="SAM" id="Phobius"/>
    </source>
</evidence>
<keyword evidence="10" id="KW-1015">Disulfide bond</keyword>
<evidence type="ECO:0000256" key="2">
    <source>
        <dbReference type="ARBA" id="ARBA00010569"/>
    </source>
</evidence>
<dbReference type="FunFam" id="3.40.50.300:FF:001418">
    <property type="entry name" value="Heparan sulfate 2-o-sulfotransferase"/>
    <property type="match status" value="1"/>
</dbReference>
<evidence type="ECO:0000256" key="7">
    <source>
        <dbReference type="ARBA" id="ARBA00022989"/>
    </source>
</evidence>
<dbReference type="EMBL" id="HBUF01304539">
    <property type="protein sequence ID" value="CAG6691751.1"/>
    <property type="molecule type" value="Transcribed_RNA"/>
</dbReference>
<dbReference type="Gene3D" id="3.40.50.300">
    <property type="entry name" value="P-loop containing nucleotide triphosphate hydrolases"/>
    <property type="match status" value="1"/>
</dbReference>
<evidence type="ECO:0000256" key="12">
    <source>
        <dbReference type="SAM" id="MobiDB-lite"/>
    </source>
</evidence>
<evidence type="ECO:0000256" key="8">
    <source>
        <dbReference type="ARBA" id="ARBA00023034"/>
    </source>
</evidence>
<feature type="region of interest" description="Disordered" evidence="12">
    <location>
        <begin position="44"/>
        <end position="64"/>
    </location>
</feature>
<keyword evidence="5 13" id="KW-0812">Transmembrane</keyword>
<comment type="subunit">
    <text evidence="3">Homotrimer.</text>
</comment>
<dbReference type="EMBL" id="HBUF01022133">
    <property type="protein sequence ID" value="CAG6611586.1"/>
    <property type="molecule type" value="Transcribed_RNA"/>
</dbReference>
<name>A0A8D8PRJ3_9HEMI</name>
<dbReference type="EMBL" id="HBUF01368073">
    <property type="protein sequence ID" value="CAG6724655.1"/>
    <property type="molecule type" value="Transcribed_RNA"/>
</dbReference>
<dbReference type="InterPro" id="IPR005331">
    <property type="entry name" value="Sulfotransferase"/>
</dbReference>
<reference evidence="14" key="1">
    <citation type="submission" date="2021-05" db="EMBL/GenBank/DDBJ databases">
        <authorList>
            <person name="Alioto T."/>
            <person name="Alioto T."/>
            <person name="Gomez Garrido J."/>
        </authorList>
    </citation>
    <scope>NUCLEOTIDE SEQUENCE</scope>
</reference>
<keyword evidence="8" id="KW-0333">Golgi apparatus</keyword>
<dbReference type="EMBL" id="HBUF01368074">
    <property type="protein sequence ID" value="CAG6724656.1"/>
    <property type="molecule type" value="Transcribed_RNA"/>
</dbReference>
<organism evidence="14">
    <name type="scientific">Cacopsylla melanoneura</name>
    <dbReference type="NCBI Taxonomy" id="428564"/>
    <lineage>
        <taxon>Eukaryota</taxon>
        <taxon>Metazoa</taxon>
        <taxon>Ecdysozoa</taxon>
        <taxon>Arthropoda</taxon>
        <taxon>Hexapoda</taxon>
        <taxon>Insecta</taxon>
        <taxon>Pterygota</taxon>
        <taxon>Neoptera</taxon>
        <taxon>Paraneoptera</taxon>
        <taxon>Hemiptera</taxon>
        <taxon>Sternorrhyncha</taxon>
        <taxon>Psylloidea</taxon>
        <taxon>Psyllidae</taxon>
        <taxon>Psyllinae</taxon>
        <taxon>Cacopsylla</taxon>
    </lineage>
</organism>
<keyword evidence="7 13" id="KW-1133">Transmembrane helix</keyword>
<dbReference type="SUPFAM" id="SSF52540">
    <property type="entry name" value="P-loop containing nucleoside triphosphate hydrolases"/>
    <property type="match status" value="1"/>
</dbReference>
<dbReference type="EMBL" id="HBUF01304542">
    <property type="protein sequence ID" value="CAG6691760.1"/>
    <property type="molecule type" value="Transcribed_RNA"/>
</dbReference>
<dbReference type="EMBL" id="HBUF01591454">
    <property type="protein sequence ID" value="CAG6773545.1"/>
    <property type="molecule type" value="Transcribed_RNA"/>
</dbReference>
<evidence type="ECO:0000256" key="10">
    <source>
        <dbReference type="ARBA" id="ARBA00023157"/>
    </source>
</evidence>
<dbReference type="EMBL" id="HBUF01368072">
    <property type="protein sequence ID" value="CAG6724654.1"/>
    <property type="molecule type" value="Transcribed_RNA"/>
</dbReference>
<evidence type="ECO:0000256" key="3">
    <source>
        <dbReference type="ARBA" id="ARBA00011233"/>
    </source>
</evidence>
<dbReference type="Pfam" id="PF03567">
    <property type="entry name" value="Sulfotransfer_2"/>
    <property type="match status" value="1"/>
</dbReference>
<comment type="subcellular location">
    <subcellularLocation>
        <location evidence="1">Golgi apparatus membrane</location>
        <topology evidence="1">Single-pass type II membrane protein</topology>
    </subcellularLocation>
</comment>
<dbReference type="EMBL" id="HBUF01368075">
    <property type="protein sequence ID" value="CAG6724657.1"/>
    <property type="molecule type" value="Transcribed_RNA"/>
</dbReference>
<dbReference type="InterPro" id="IPR007734">
    <property type="entry name" value="Heparan_SO4_2-O-STrfase"/>
</dbReference>
<feature type="transmembrane region" description="Helical" evidence="13">
    <location>
        <begin position="12"/>
        <end position="34"/>
    </location>
</feature>
<keyword evidence="6" id="KW-0735">Signal-anchor</keyword>
<protein>
    <submittedName>
        <fullName evidence="14">Heparan sulfate 2-O-sulfotransferase 1</fullName>
    </submittedName>
</protein>
<dbReference type="EMBL" id="HBUF01591453">
    <property type="protein sequence ID" value="CAG6773544.1"/>
    <property type="molecule type" value="Transcribed_RNA"/>
</dbReference>
<dbReference type="EMBL" id="HBUF01304541">
    <property type="protein sequence ID" value="CAG6691757.1"/>
    <property type="molecule type" value="Transcribed_RNA"/>
</dbReference>
<dbReference type="AlphaFoldDB" id="A0A8D8PRJ3"/>
<dbReference type="EMBL" id="HBUF01591455">
    <property type="protein sequence ID" value="CAG6773546.1"/>
    <property type="molecule type" value="Transcribed_RNA"/>
</dbReference>
<dbReference type="EMBL" id="HBUF01304537">
    <property type="protein sequence ID" value="CAG6691745.1"/>
    <property type="molecule type" value="Transcribed_RNA"/>
</dbReference>
<evidence type="ECO:0000256" key="5">
    <source>
        <dbReference type="ARBA" id="ARBA00022692"/>
    </source>
</evidence>
<evidence type="ECO:0000256" key="9">
    <source>
        <dbReference type="ARBA" id="ARBA00023136"/>
    </source>
</evidence>
<evidence type="ECO:0000313" key="14">
    <source>
        <dbReference type="EMBL" id="CAG6611586.1"/>
    </source>
</evidence>
<dbReference type="EMBL" id="HBUF01304540">
    <property type="protein sequence ID" value="CAG6691754.1"/>
    <property type="molecule type" value="Transcribed_RNA"/>
</dbReference>
<dbReference type="GO" id="GO:0015012">
    <property type="term" value="P:heparan sulfate proteoglycan biosynthetic process"/>
    <property type="evidence" value="ECO:0007669"/>
    <property type="project" value="UniProtKB-ARBA"/>
</dbReference>
<dbReference type="PANTHER" id="PTHR12129:SF17">
    <property type="entry name" value="HEPARAN SULFATE 2-O-SULFOTRANSFERASE 1"/>
    <property type="match status" value="1"/>
</dbReference>
<keyword evidence="4 14" id="KW-0808">Transferase</keyword>
<dbReference type="PANTHER" id="PTHR12129">
    <property type="entry name" value="HEPARAN SULFATE 2-O-SULFOTRANSFERASE"/>
    <property type="match status" value="1"/>
</dbReference>
<sequence length="357" mass="42071">MLLKKILSSQTCIVMLLMFCIFRILYLEYLVSFITNEINSGKLSARSQSGNSVQFPARSPSPETGLEYHQSLDTVIVYNRVPKTGSTSFVNMAYEMCRRKRYNVLHVNVTGNSHVLSLSDQYRFVHNVTKWRERQPALFHGHFGFVDFQQFGSKEQPLYINILRDPIDRFVSYYYFLRYGDNYRPHLVRKKAGDKTTFDECIRLNRTECSLDAMWLQVPFMCGHSAQCWIPGNPWALKKAKENLVSKYLLVGVTEELTDFVTVLEAVFPRFFSGGTDYFLNNKKAHLRRTNQKFPPSEDILEHIKKSKVWQLENELYLYAKEQFHFIKKNTLVYNHRLEYDVDKGMQFRYEKIYPKS</sequence>
<evidence type="ECO:0000256" key="4">
    <source>
        <dbReference type="ARBA" id="ARBA00022679"/>
    </source>
</evidence>
<dbReference type="GO" id="GO:0004394">
    <property type="term" value="F:heparan sulfate 2-sulfotransferase activity"/>
    <property type="evidence" value="ECO:0007669"/>
    <property type="project" value="UniProtKB-ARBA"/>
</dbReference>
<proteinExistence type="inferred from homology"/>
<dbReference type="EMBL" id="HBUF01022134">
    <property type="protein sequence ID" value="CAG6611587.1"/>
    <property type="molecule type" value="Transcribed_RNA"/>
</dbReference>
<evidence type="ECO:0000256" key="1">
    <source>
        <dbReference type="ARBA" id="ARBA00004323"/>
    </source>
</evidence>
<dbReference type="InterPro" id="IPR027417">
    <property type="entry name" value="P-loop_NTPase"/>
</dbReference>
<evidence type="ECO:0000256" key="6">
    <source>
        <dbReference type="ARBA" id="ARBA00022968"/>
    </source>
</evidence>
<feature type="compositionally biased region" description="Polar residues" evidence="12">
    <location>
        <begin position="44"/>
        <end position="54"/>
    </location>
</feature>
<dbReference type="EMBL" id="HBUF01022132">
    <property type="protein sequence ID" value="CAG6611585.1"/>
    <property type="molecule type" value="Transcribed_RNA"/>
</dbReference>
<comment type="similarity">
    <text evidence="2">Belongs to the sulfotransferase 3 family.</text>
</comment>